<name>A0A1H6TFW0_9BACT</name>
<dbReference type="InterPro" id="IPR038157">
    <property type="entry name" value="FeoA_core_dom"/>
</dbReference>
<evidence type="ECO:0000313" key="3">
    <source>
        <dbReference type="EMBL" id="SEI75997.1"/>
    </source>
</evidence>
<dbReference type="Gene3D" id="2.30.30.90">
    <property type="match status" value="1"/>
</dbReference>
<dbReference type="SMART" id="SM00899">
    <property type="entry name" value="FeoA"/>
    <property type="match status" value="1"/>
</dbReference>
<dbReference type="EMBL" id="FNXY01000003">
    <property type="protein sequence ID" value="SEI75997.1"/>
    <property type="molecule type" value="Genomic_DNA"/>
</dbReference>
<dbReference type="Proteomes" id="UP000199532">
    <property type="component" value="Unassembled WGS sequence"/>
</dbReference>
<sequence length="75" mass="8113">MSVRTVSQLQKGEKAVIRSFSDRLMSLKLLEMGCVPGCEVRLDAVAPLGDPICINVGGCYSLSLRLNEASTIEIE</sequence>
<accession>A0A1H6TFW0</accession>
<keyword evidence="4" id="KW-1185">Reference proteome</keyword>
<dbReference type="STRING" id="408657.SAMN04487995_2067"/>
<dbReference type="RefSeq" id="WP_090335077.1">
    <property type="nucleotide sequence ID" value="NZ_FNXY01000003.1"/>
</dbReference>
<feature type="domain" description="Ferrous iron transporter FeoA-like" evidence="2">
    <location>
        <begin position="4"/>
        <end position="75"/>
    </location>
</feature>
<dbReference type="InterPro" id="IPR007167">
    <property type="entry name" value="Fe-transptr_FeoA-like"/>
</dbReference>
<dbReference type="InterPro" id="IPR008988">
    <property type="entry name" value="Transcriptional_repressor_C"/>
</dbReference>
<dbReference type="InterPro" id="IPR052713">
    <property type="entry name" value="FeoA"/>
</dbReference>
<dbReference type="PANTHER" id="PTHR42954">
    <property type="entry name" value="FE(2+) TRANSPORT PROTEIN A"/>
    <property type="match status" value="1"/>
</dbReference>
<evidence type="ECO:0000256" key="1">
    <source>
        <dbReference type="ARBA" id="ARBA00023004"/>
    </source>
</evidence>
<dbReference type="Pfam" id="PF04023">
    <property type="entry name" value="FeoA"/>
    <property type="match status" value="1"/>
</dbReference>
<dbReference type="AlphaFoldDB" id="A0A1H6TFW0"/>
<dbReference type="GO" id="GO:0046914">
    <property type="term" value="F:transition metal ion binding"/>
    <property type="evidence" value="ECO:0007669"/>
    <property type="project" value="InterPro"/>
</dbReference>
<evidence type="ECO:0000313" key="4">
    <source>
        <dbReference type="Proteomes" id="UP000199532"/>
    </source>
</evidence>
<dbReference type="OrthoDB" id="9811076at2"/>
<proteinExistence type="predicted"/>
<dbReference type="PANTHER" id="PTHR42954:SF2">
    <property type="entry name" value="FE(2+) TRANSPORT PROTEIN A"/>
    <property type="match status" value="1"/>
</dbReference>
<protein>
    <submittedName>
        <fullName evidence="3">Ferrous iron transport protein A</fullName>
    </submittedName>
</protein>
<reference evidence="3 4" key="1">
    <citation type="submission" date="2016-10" db="EMBL/GenBank/DDBJ databases">
        <authorList>
            <person name="de Groot N.N."/>
        </authorList>
    </citation>
    <scope>NUCLEOTIDE SEQUENCE [LARGE SCALE GENOMIC DNA]</scope>
    <source>
        <strain evidence="3 4">DSM 19938</strain>
    </source>
</reference>
<organism evidence="3 4">
    <name type="scientific">Dyadobacter koreensis</name>
    <dbReference type="NCBI Taxonomy" id="408657"/>
    <lineage>
        <taxon>Bacteria</taxon>
        <taxon>Pseudomonadati</taxon>
        <taxon>Bacteroidota</taxon>
        <taxon>Cytophagia</taxon>
        <taxon>Cytophagales</taxon>
        <taxon>Spirosomataceae</taxon>
        <taxon>Dyadobacter</taxon>
    </lineage>
</organism>
<keyword evidence="1" id="KW-0408">Iron</keyword>
<gene>
    <name evidence="3" type="ORF">SAMN04487995_2067</name>
</gene>
<evidence type="ECO:0000259" key="2">
    <source>
        <dbReference type="SMART" id="SM00899"/>
    </source>
</evidence>
<dbReference type="SUPFAM" id="SSF50037">
    <property type="entry name" value="C-terminal domain of transcriptional repressors"/>
    <property type="match status" value="1"/>
</dbReference>